<dbReference type="AlphaFoldDB" id="A0A6A5SHV7"/>
<evidence type="ECO:0000313" key="1">
    <source>
        <dbReference type="EMBL" id="KAF1938096.1"/>
    </source>
</evidence>
<gene>
    <name evidence="1" type="ORF">EJ02DRAFT_469208</name>
</gene>
<proteinExistence type="predicted"/>
<keyword evidence="2" id="KW-1185">Reference proteome</keyword>
<protein>
    <submittedName>
        <fullName evidence="1">Uncharacterized protein</fullName>
    </submittedName>
</protein>
<name>A0A6A5SHV7_9PLEO</name>
<dbReference type="Proteomes" id="UP000800038">
    <property type="component" value="Unassembled WGS sequence"/>
</dbReference>
<organism evidence="1 2">
    <name type="scientific">Clathrospora elynae</name>
    <dbReference type="NCBI Taxonomy" id="706981"/>
    <lineage>
        <taxon>Eukaryota</taxon>
        <taxon>Fungi</taxon>
        <taxon>Dikarya</taxon>
        <taxon>Ascomycota</taxon>
        <taxon>Pezizomycotina</taxon>
        <taxon>Dothideomycetes</taxon>
        <taxon>Pleosporomycetidae</taxon>
        <taxon>Pleosporales</taxon>
        <taxon>Diademaceae</taxon>
        <taxon>Clathrospora</taxon>
    </lineage>
</organism>
<dbReference type="EMBL" id="ML976115">
    <property type="protein sequence ID" value="KAF1938096.1"/>
    <property type="molecule type" value="Genomic_DNA"/>
</dbReference>
<sequence length="431" mass="48617">MAFWVLCPSPFQTTSCLNAPSGPPYDELMMVMQDVDAETAAADEQSDDDKVILMKRYKQYVERCLKHTKIQEHALDISVELPAKLGGRTPDDHVEVFHISAADYISWTNTLKMMFKGQPALRPMDTGIPRIRQFLFNTPAQQNLLDSASHIGASVSAFVEKRIAMPGFARSLMSLISFVELLPFGKVLRSRGTLRAAASQAKPLKPSCNRNKELATVLAPGFRNWCLTSTKFVRQLRRALRNTINLIYQKAMNEVDESAANILIIEKAKTKLQKMRPRLQLKIQGVINEIDKTAKSSLYWATMEDERDSSIISFITESILDQFFTTLPPLYQPKRASTTSKKFAITKAPIDYLMTPVGEAIRTDLKDLLPTLEEKAVQLRNLLPGTFKLEDETVLAAFEKHSDVKDKEVDLMALYTKAVNLEAMIKTLQRL</sequence>
<dbReference type="OrthoDB" id="3598281at2759"/>
<accession>A0A6A5SHV7</accession>
<evidence type="ECO:0000313" key="2">
    <source>
        <dbReference type="Proteomes" id="UP000800038"/>
    </source>
</evidence>
<reference evidence="1" key="1">
    <citation type="journal article" date="2020" name="Stud. Mycol.">
        <title>101 Dothideomycetes genomes: a test case for predicting lifestyles and emergence of pathogens.</title>
        <authorList>
            <person name="Haridas S."/>
            <person name="Albert R."/>
            <person name="Binder M."/>
            <person name="Bloem J."/>
            <person name="Labutti K."/>
            <person name="Salamov A."/>
            <person name="Andreopoulos B."/>
            <person name="Baker S."/>
            <person name="Barry K."/>
            <person name="Bills G."/>
            <person name="Bluhm B."/>
            <person name="Cannon C."/>
            <person name="Castanera R."/>
            <person name="Culley D."/>
            <person name="Daum C."/>
            <person name="Ezra D."/>
            <person name="Gonzalez J."/>
            <person name="Henrissat B."/>
            <person name="Kuo A."/>
            <person name="Liang C."/>
            <person name="Lipzen A."/>
            <person name="Lutzoni F."/>
            <person name="Magnuson J."/>
            <person name="Mondo S."/>
            <person name="Nolan M."/>
            <person name="Ohm R."/>
            <person name="Pangilinan J."/>
            <person name="Park H.-J."/>
            <person name="Ramirez L."/>
            <person name="Alfaro M."/>
            <person name="Sun H."/>
            <person name="Tritt A."/>
            <person name="Yoshinaga Y."/>
            <person name="Zwiers L.-H."/>
            <person name="Turgeon B."/>
            <person name="Goodwin S."/>
            <person name="Spatafora J."/>
            <person name="Crous P."/>
            <person name="Grigoriev I."/>
        </authorList>
    </citation>
    <scope>NUCLEOTIDE SEQUENCE</scope>
    <source>
        <strain evidence="1">CBS 161.51</strain>
    </source>
</reference>